<dbReference type="KEGG" id="kim:G3T16_20230"/>
<evidence type="ECO:0000256" key="2">
    <source>
        <dbReference type="PIRSR" id="PIRSR640198-2"/>
    </source>
</evidence>
<dbReference type="EMBL" id="CP048711">
    <property type="protein sequence ID" value="QIB67373.1"/>
    <property type="molecule type" value="Genomic_DNA"/>
</dbReference>
<gene>
    <name evidence="4" type="ORF">G3T16_20230</name>
</gene>
<dbReference type="Gene3D" id="1.10.3290.10">
    <property type="entry name" value="Fido-like domain"/>
    <property type="match status" value="1"/>
</dbReference>
<reference evidence="4 5" key="1">
    <citation type="submission" date="2020-02" db="EMBL/GenBank/DDBJ databases">
        <title>Genome sequencing for Kineobactrum sp. M2.</title>
        <authorList>
            <person name="Park S.-J."/>
        </authorList>
    </citation>
    <scope>NUCLEOTIDE SEQUENCE [LARGE SCALE GENOMIC DNA]</scope>
    <source>
        <strain evidence="4 5">M2</strain>
    </source>
</reference>
<keyword evidence="5" id="KW-1185">Reference proteome</keyword>
<feature type="binding site" evidence="2">
    <location>
        <begin position="236"/>
        <end position="239"/>
    </location>
    <ligand>
        <name>ATP</name>
        <dbReference type="ChEBI" id="CHEBI:30616"/>
    </ligand>
</feature>
<protein>
    <submittedName>
        <fullName evidence="4">Fic family protein</fullName>
    </submittedName>
</protein>
<dbReference type="PANTHER" id="PTHR13504">
    <property type="entry name" value="FIDO DOMAIN-CONTAINING PROTEIN DDB_G0283145"/>
    <property type="match status" value="1"/>
</dbReference>
<dbReference type="InterPro" id="IPR003812">
    <property type="entry name" value="Fido"/>
</dbReference>
<evidence type="ECO:0000313" key="5">
    <source>
        <dbReference type="Proteomes" id="UP000477680"/>
    </source>
</evidence>
<dbReference type="GO" id="GO:0005524">
    <property type="term" value="F:ATP binding"/>
    <property type="evidence" value="ECO:0007669"/>
    <property type="project" value="UniProtKB-KW"/>
</dbReference>
<dbReference type="InterPro" id="IPR040198">
    <property type="entry name" value="Fido_containing"/>
</dbReference>
<evidence type="ECO:0000313" key="4">
    <source>
        <dbReference type="EMBL" id="QIB67373.1"/>
    </source>
</evidence>
<feature type="active site" evidence="1">
    <location>
        <position position="284"/>
    </location>
</feature>
<dbReference type="RefSeq" id="WP_163496800.1">
    <property type="nucleotide sequence ID" value="NZ_CP048711.1"/>
</dbReference>
<feature type="binding site" evidence="2">
    <location>
        <begin position="288"/>
        <end position="295"/>
    </location>
    <ligand>
        <name>ATP</name>
        <dbReference type="ChEBI" id="CHEBI:30616"/>
    </ligand>
</feature>
<dbReference type="Proteomes" id="UP000477680">
    <property type="component" value="Chromosome"/>
</dbReference>
<dbReference type="PROSITE" id="PS51459">
    <property type="entry name" value="FIDO"/>
    <property type="match status" value="1"/>
</dbReference>
<evidence type="ECO:0000256" key="1">
    <source>
        <dbReference type="PIRSR" id="PIRSR640198-1"/>
    </source>
</evidence>
<organism evidence="4 5">
    <name type="scientific">Kineobactrum salinum</name>
    <dbReference type="NCBI Taxonomy" id="2708301"/>
    <lineage>
        <taxon>Bacteria</taxon>
        <taxon>Pseudomonadati</taxon>
        <taxon>Pseudomonadota</taxon>
        <taxon>Gammaproteobacteria</taxon>
        <taxon>Cellvibrionales</taxon>
        <taxon>Halieaceae</taxon>
        <taxon>Kineobactrum</taxon>
    </lineage>
</organism>
<dbReference type="SUPFAM" id="SSF140931">
    <property type="entry name" value="Fic-like"/>
    <property type="match status" value="1"/>
</dbReference>
<feature type="domain" description="Fido" evidence="3">
    <location>
        <begin position="192"/>
        <end position="346"/>
    </location>
</feature>
<keyword evidence="2" id="KW-0067">ATP-binding</keyword>
<evidence type="ECO:0000259" key="3">
    <source>
        <dbReference type="PROSITE" id="PS51459"/>
    </source>
</evidence>
<keyword evidence="2" id="KW-0547">Nucleotide-binding</keyword>
<name>A0A6C0U682_9GAMM</name>
<dbReference type="InterPro" id="IPR036597">
    <property type="entry name" value="Fido-like_dom_sf"/>
</dbReference>
<dbReference type="PANTHER" id="PTHR13504:SF38">
    <property type="entry name" value="FIDO DOMAIN-CONTAINING PROTEIN"/>
    <property type="match status" value="1"/>
</dbReference>
<dbReference type="AlphaFoldDB" id="A0A6C0U682"/>
<accession>A0A6C0U682</accession>
<proteinExistence type="predicted"/>
<sequence>MKIPELPPTMEAYISGAVAAANAKTPSLTNFMPWIGMGLKPFDAKGRYLHWDELKYKEPPGTLTPEEYWLATKQARMSNAETLPLIDKDGVNFHYCPNAIITADLLTISEQAKGAVAADPRVKDPSTQRTYLINSLIEEAISSSQLEGASTTTRVAKEMIRTERAPKTHSEQMILNNYRAMLFIKQHLDDNLTPAMIFELHRLLMEGTVEKEDLHKVGQFRAATDDIAVVDNMTGVSLHIPPTAGELRGRLKALCDFTNGKTGDQRLPDVIRAILVHFMVGYDHPFFDGNGRVARALFFWMVVRSGFWLLEYTSISSVIKKAEPSYVRAYMHSETDGGDVTYFIVHQLDVIKKSIARLHSYLARKTREQHQVRDALAKSGIAALLNHRQLALLHNAIEKPGVQYTVKSHQTSHGVAYETARSDLLALSETYGLLQQSRDGKVRLFLSPADIGERIKAL</sequence>
<dbReference type="Pfam" id="PF02661">
    <property type="entry name" value="Fic"/>
    <property type="match status" value="1"/>
</dbReference>